<dbReference type="RefSeq" id="WP_120355060.1">
    <property type="nucleotide sequence ID" value="NZ_RAQO01000006.1"/>
</dbReference>
<evidence type="ECO:0000313" key="2">
    <source>
        <dbReference type="EMBL" id="RKF17833.1"/>
    </source>
</evidence>
<evidence type="ECO:0000259" key="1">
    <source>
        <dbReference type="Pfam" id="PF00085"/>
    </source>
</evidence>
<accession>A0A420EB02</accession>
<sequence>MSHAIEITFENAQQVLIEQSFEKPIIAQFYQVGSAACEQLQQQIETIVQRYPEHLVYAKVNMAELAQLAGQLGVTQAPAMIILREGRPTDGFAELPSPQEVQAMLERALPDPSVLKLADVQTAMQQEQYMLAITLCREILEEDPKQSQARFALIKALIETKQASDAQSQLERVPLEDQQSDFQALVSQLQLLIEASDSPEIRELESALQANPDDLDVLQKLAVQYAQAGRNQEALNLLLEQLKSNVNAADGALKASFLDILNTLQGDPIASNYRRSFFSLLY</sequence>
<dbReference type="Pfam" id="PF14559">
    <property type="entry name" value="TPR_19"/>
    <property type="match status" value="1"/>
</dbReference>
<dbReference type="GO" id="GO:0005737">
    <property type="term" value="C:cytoplasm"/>
    <property type="evidence" value="ECO:0007669"/>
    <property type="project" value="TreeGrafter"/>
</dbReference>
<name>A0A420EB02_9ALTE</name>
<dbReference type="SUPFAM" id="SSF48452">
    <property type="entry name" value="TPR-like"/>
    <property type="match status" value="1"/>
</dbReference>
<dbReference type="EMBL" id="RAQO01000006">
    <property type="protein sequence ID" value="RKF17833.1"/>
    <property type="molecule type" value="Genomic_DNA"/>
</dbReference>
<gene>
    <name evidence="2" type="ORF">DBZ36_11285</name>
</gene>
<dbReference type="GO" id="GO:0006950">
    <property type="term" value="P:response to stress"/>
    <property type="evidence" value="ECO:0007669"/>
    <property type="project" value="UniProtKB-ARBA"/>
</dbReference>
<evidence type="ECO:0000313" key="3">
    <source>
        <dbReference type="Proteomes" id="UP000286482"/>
    </source>
</evidence>
<dbReference type="Pfam" id="PF14561">
    <property type="entry name" value="TPR_20"/>
    <property type="match status" value="1"/>
</dbReference>
<dbReference type="InterPro" id="IPR036249">
    <property type="entry name" value="Thioredoxin-like_sf"/>
</dbReference>
<reference evidence="2 3" key="1">
    <citation type="submission" date="2018-09" db="EMBL/GenBank/DDBJ databases">
        <authorList>
            <person name="Wang Z."/>
        </authorList>
    </citation>
    <scope>NUCLEOTIDE SEQUENCE [LARGE SCALE GENOMIC DNA]</scope>
    <source>
        <strain evidence="2 3">ALS 81</strain>
    </source>
</reference>
<dbReference type="PANTHER" id="PTHR45663">
    <property type="entry name" value="GEO12009P1"/>
    <property type="match status" value="1"/>
</dbReference>
<proteinExistence type="predicted"/>
<comment type="caution">
    <text evidence="2">The sequence shown here is derived from an EMBL/GenBank/DDBJ whole genome shotgun (WGS) entry which is preliminary data.</text>
</comment>
<dbReference type="Proteomes" id="UP000286482">
    <property type="component" value="Unassembled WGS sequence"/>
</dbReference>
<dbReference type="Gene3D" id="1.25.40.10">
    <property type="entry name" value="Tetratricopeptide repeat domain"/>
    <property type="match status" value="2"/>
</dbReference>
<organism evidence="2 3">
    <name type="scientific">Alginatibacterium sediminis</name>
    <dbReference type="NCBI Taxonomy" id="2164068"/>
    <lineage>
        <taxon>Bacteria</taxon>
        <taxon>Pseudomonadati</taxon>
        <taxon>Pseudomonadota</taxon>
        <taxon>Gammaproteobacteria</taxon>
        <taxon>Alteromonadales</taxon>
        <taxon>Alteromonadaceae</taxon>
        <taxon>Alginatibacterium</taxon>
    </lineage>
</organism>
<protein>
    <recommendedName>
        <fullName evidence="1">Thioredoxin domain-containing protein</fullName>
    </recommendedName>
</protein>
<dbReference type="Pfam" id="PF00085">
    <property type="entry name" value="Thioredoxin"/>
    <property type="match status" value="1"/>
</dbReference>
<dbReference type="InterPro" id="IPR013766">
    <property type="entry name" value="Thioredoxin_domain"/>
</dbReference>
<dbReference type="AlphaFoldDB" id="A0A420EB02"/>
<dbReference type="InterPro" id="IPR011990">
    <property type="entry name" value="TPR-like_helical_dom_sf"/>
</dbReference>
<dbReference type="GO" id="GO:0015035">
    <property type="term" value="F:protein-disulfide reductase activity"/>
    <property type="evidence" value="ECO:0007669"/>
    <property type="project" value="TreeGrafter"/>
</dbReference>
<dbReference type="Gene3D" id="3.40.30.10">
    <property type="entry name" value="Glutaredoxin"/>
    <property type="match status" value="1"/>
</dbReference>
<dbReference type="PANTHER" id="PTHR45663:SF11">
    <property type="entry name" value="GEO12009P1"/>
    <property type="match status" value="1"/>
</dbReference>
<dbReference type="SUPFAM" id="SSF52833">
    <property type="entry name" value="Thioredoxin-like"/>
    <property type="match status" value="1"/>
</dbReference>
<dbReference type="OrthoDB" id="9790390at2"/>
<feature type="domain" description="Thioredoxin" evidence="1">
    <location>
        <begin position="19"/>
        <end position="94"/>
    </location>
</feature>
<keyword evidence="3" id="KW-1185">Reference proteome</keyword>